<evidence type="ECO:0000313" key="3">
    <source>
        <dbReference type="Proteomes" id="UP001241472"/>
    </source>
</evidence>
<dbReference type="Pfam" id="PF01261">
    <property type="entry name" value="AP_endonuc_2"/>
    <property type="match status" value="1"/>
</dbReference>
<evidence type="ECO:0000259" key="1">
    <source>
        <dbReference type="Pfam" id="PF01261"/>
    </source>
</evidence>
<reference evidence="2 3" key="1">
    <citation type="submission" date="2023-07" db="EMBL/GenBank/DDBJ databases">
        <title>Sorghum-associated microbial communities from plants grown in Nebraska, USA.</title>
        <authorList>
            <person name="Schachtman D."/>
        </authorList>
    </citation>
    <scope>NUCLEOTIDE SEQUENCE [LARGE SCALE GENOMIC DNA]</scope>
    <source>
        <strain evidence="2 3">DS1307</strain>
    </source>
</reference>
<feature type="domain" description="Xylose isomerase-like TIM barrel" evidence="1">
    <location>
        <begin position="39"/>
        <end position="286"/>
    </location>
</feature>
<keyword evidence="2" id="KW-0456">Lyase</keyword>
<keyword evidence="3" id="KW-1185">Reference proteome</keyword>
<dbReference type="PANTHER" id="PTHR12110:SF41">
    <property type="entry name" value="INOSOSE DEHYDRATASE"/>
    <property type="match status" value="1"/>
</dbReference>
<dbReference type="InterPro" id="IPR050312">
    <property type="entry name" value="IolE/XylAMocC-like"/>
</dbReference>
<accession>A0ABT9PZ26</accession>
<dbReference type="EC" id="4.2.1.44" evidence="2"/>
<dbReference type="InterPro" id="IPR013022">
    <property type="entry name" value="Xyl_isomerase-like_TIM-brl"/>
</dbReference>
<gene>
    <name evidence="2" type="ORF">J2T09_004520</name>
</gene>
<dbReference type="SUPFAM" id="SSF51658">
    <property type="entry name" value="Xylose isomerase-like"/>
    <property type="match status" value="1"/>
</dbReference>
<dbReference type="PANTHER" id="PTHR12110">
    <property type="entry name" value="HYDROXYPYRUVATE ISOMERASE"/>
    <property type="match status" value="1"/>
</dbReference>
<name>A0ABT9PZ26_9HYPH</name>
<proteinExistence type="predicted"/>
<evidence type="ECO:0000313" key="2">
    <source>
        <dbReference type="EMBL" id="MDP9839740.1"/>
    </source>
</evidence>
<dbReference type="InterPro" id="IPR036237">
    <property type="entry name" value="Xyl_isomerase-like_sf"/>
</dbReference>
<dbReference type="Gene3D" id="3.20.20.150">
    <property type="entry name" value="Divalent-metal-dependent TIM barrel enzymes"/>
    <property type="match status" value="1"/>
</dbReference>
<dbReference type="Proteomes" id="UP001241472">
    <property type="component" value="Unassembled WGS sequence"/>
</dbReference>
<dbReference type="RefSeq" id="WP_306838688.1">
    <property type="nucleotide sequence ID" value="NZ_JAUSRF010000019.1"/>
</dbReference>
<sequence length="303" mass="32740">MTTDTTFLPSGVRVAVSPLSWTNDVLEDLGTDISVETCLDEAADAGYQGMELGRKFPREPAMLMPMLEQRGLALASGWYSGKLAETAVADEKAAVEAHAGLLRDMGCRVMVYGEVAMMAPGAPLDMQMSARRLMPSSDVGGYAARLTEFSRYLDGEFGLTLAYHHHLMMVAETFDEISAIIDATGPQAGLLLDTGHAVGGGFDYTRLIDRFGDRIVHIHLKDVRAQVMASVRAKDLSFNAGVREGMFTVPGDGTVDFAPIARFVKAGGYRGWLVVEAEQDPAKAPPKPAVTRGYLHLHDIFTA</sequence>
<organism evidence="2 3">
    <name type="scientific">Neorhizobium huautlense</name>
    <dbReference type="NCBI Taxonomy" id="67774"/>
    <lineage>
        <taxon>Bacteria</taxon>
        <taxon>Pseudomonadati</taxon>
        <taxon>Pseudomonadota</taxon>
        <taxon>Alphaproteobacteria</taxon>
        <taxon>Hyphomicrobiales</taxon>
        <taxon>Rhizobiaceae</taxon>
        <taxon>Rhizobium/Agrobacterium group</taxon>
        <taxon>Neorhizobium</taxon>
    </lineage>
</organism>
<protein>
    <submittedName>
        <fullName evidence="2">Inosose dehydratase</fullName>
        <ecNumber evidence="2">4.2.1.44</ecNumber>
    </submittedName>
</protein>
<comment type="caution">
    <text evidence="2">The sequence shown here is derived from an EMBL/GenBank/DDBJ whole genome shotgun (WGS) entry which is preliminary data.</text>
</comment>
<dbReference type="NCBIfam" id="TIGR04379">
    <property type="entry name" value="myo_inos_iolE"/>
    <property type="match status" value="1"/>
</dbReference>
<dbReference type="InterPro" id="IPR030823">
    <property type="entry name" value="IolE/MocC"/>
</dbReference>
<dbReference type="GO" id="GO:0050114">
    <property type="term" value="F:myo-inosose-2 dehydratase activity"/>
    <property type="evidence" value="ECO:0007669"/>
    <property type="project" value="UniProtKB-EC"/>
</dbReference>
<dbReference type="EMBL" id="JAUSRF010000019">
    <property type="protein sequence ID" value="MDP9839740.1"/>
    <property type="molecule type" value="Genomic_DNA"/>
</dbReference>